<accession>A0ABD3RBJ3</accession>
<organism evidence="2 3">
    <name type="scientific">Cyclostephanos tholiformis</name>
    <dbReference type="NCBI Taxonomy" id="382380"/>
    <lineage>
        <taxon>Eukaryota</taxon>
        <taxon>Sar</taxon>
        <taxon>Stramenopiles</taxon>
        <taxon>Ochrophyta</taxon>
        <taxon>Bacillariophyta</taxon>
        <taxon>Coscinodiscophyceae</taxon>
        <taxon>Thalassiosirophycidae</taxon>
        <taxon>Stephanodiscales</taxon>
        <taxon>Stephanodiscaceae</taxon>
        <taxon>Cyclostephanos</taxon>
    </lineage>
</organism>
<reference evidence="2 3" key="1">
    <citation type="submission" date="2024-10" db="EMBL/GenBank/DDBJ databases">
        <title>Updated reference genomes for cyclostephanoid diatoms.</title>
        <authorList>
            <person name="Roberts W.R."/>
            <person name="Alverson A.J."/>
        </authorList>
    </citation>
    <scope>NUCLEOTIDE SEQUENCE [LARGE SCALE GENOMIC DNA]</scope>
    <source>
        <strain evidence="2 3">AJA228-03</strain>
    </source>
</reference>
<name>A0ABD3RBJ3_9STRA</name>
<dbReference type="Proteomes" id="UP001530377">
    <property type="component" value="Unassembled WGS sequence"/>
</dbReference>
<dbReference type="AlphaFoldDB" id="A0ABD3RBJ3"/>
<feature type="region of interest" description="Disordered" evidence="1">
    <location>
        <begin position="418"/>
        <end position="443"/>
    </location>
</feature>
<feature type="region of interest" description="Disordered" evidence="1">
    <location>
        <begin position="235"/>
        <end position="285"/>
    </location>
</feature>
<sequence length="863" mass="96518">MRTKSVRGNEHNNKKGRRAVVVHGFAAIAMATALCGRSPPVIVDALLSHSPSPTRRVLRVQKATASVGRRVTRIAYKDLCDDDGEERDDPFHTKHDVPESVVGKRRMDVKVEVKVEIDRAVIYYDDLGDDPPELIAAVDVDEDDVGLAGFDDITSVVEADDLIHELGDNPDPGEDANIEEEKMAKAIKAIEPSIEKPAKKFISPIQLIKKVPTVVPLSMSTVFFLRLVGEWPALGTTTSQKKGGYDDRRRAPTRSPPTPSAVEEDEKGPPTVEATNDAKSTEVTRSTKTIVESVKTRMGTWMKKSTPFSTTSYLESLSANVPPPSDGTKGERSDDAIVNENDGYDVKEDNELMRSLRSQKNQFIEGQREAMSKAMREAHRRTNPKEVIARRNEEAQRLFKEKERTMLERLYAERREKLDAKKRRADDCSRSEGKERERREEGRIDDDELPERRRRMIPILDVLIGKNAVAEVPLLLVGRAMTIPYANLTSFQRMALDAAMSNNEDHRGTMIVDDHNNLSSVLAGAGECAVVHSAPAPLIAIIDDLTASSSLSSSLWQENRGDNARRRRYATLASIEMIKDGNGRERRTTAVRLMGVGRAFLGDYFLSRKDEEATMVDEEDLFNNLDIHSDEGQEGIQVIMADFDVFLDDPSLLANRESAKNISLVHSIAELYRAANRVYRLHEERKRLVTGLRAGVARLRLGKRSMVHLDPNVELKDCDEPGLFGRAPSDNVVNNLDSSTPSDSALRKDGVYDDSIRRELVAMNNYGILSTIPDLTHELMSHLKPYYSTAHREREEYEAEVSSMVVLKTLEDYATPVELAAGLIAPSATCRLELVLNIMMRHKEELHELVGFVSDELMQDRAS</sequence>
<feature type="region of interest" description="Disordered" evidence="1">
    <location>
        <begin position="318"/>
        <end position="341"/>
    </location>
</feature>
<feature type="compositionally biased region" description="Polar residues" evidence="1">
    <location>
        <begin position="273"/>
        <end position="285"/>
    </location>
</feature>
<dbReference type="EMBL" id="JALLPB020000335">
    <property type="protein sequence ID" value="KAL3810355.1"/>
    <property type="molecule type" value="Genomic_DNA"/>
</dbReference>
<evidence type="ECO:0000256" key="1">
    <source>
        <dbReference type="SAM" id="MobiDB-lite"/>
    </source>
</evidence>
<gene>
    <name evidence="2" type="ORF">ACHAXA_004197</name>
</gene>
<evidence type="ECO:0000313" key="2">
    <source>
        <dbReference type="EMBL" id="KAL3810355.1"/>
    </source>
</evidence>
<feature type="compositionally biased region" description="Basic and acidic residues" evidence="1">
    <location>
        <begin position="418"/>
        <end position="442"/>
    </location>
</feature>
<protein>
    <recommendedName>
        <fullName evidence="4">Rubisco LSMT substrate-binding domain-containing protein</fullName>
    </recommendedName>
</protein>
<comment type="caution">
    <text evidence="2">The sequence shown here is derived from an EMBL/GenBank/DDBJ whole genome shotgun (WGS) entry which is preliminary data.</text>
</comment>
<proteinExistence type="predicted"/>
<evidence type="ECO:0008006" key="4">
    <source>
        <dbReference type="Google" id="ProtNLM"/>
    </source>
</evidence>
<evidence type="ECO:0000313" key="3">
    <source>
        <dbReference type="Proteomes" id="UP001530377"/>
    </source>
</evidence>
<keyword evidence="3" id="KW-1185">Reference proteome</keyword>